<feature type="signal peptide" evidence="2">
    <location>
        <begin position="1"/>
        <end position="21"/>
    </location>
</feature>
<dbReference type="AlphaFoldDB" id="A0A7X5HXL0"/>
<dbReference type="Pfam" id="PF12978">
    <property type="entry name" value="DUF3862"/>
    <property type="match status" value="1"/>
</dbReference>
<comment type="caution">
    <text evidence="3">The sequence shown here is derived from an EMBL/GenBank/DDBJ whole genome shotgun (WGS) entry which is preliminary data.</text>
</comment>
<gene>
    <name evidence="3" type="ORF">GXN74_12015</name>
</gene>
<sequence length="185" mass="20058">MKNRQILLVLLCLVLAGCSPSGDKQVGNGNAEPEAVASDSRMYNMEKYARINPGQSYGEVETIMGNPGEAMVDNDRLKQYQWTNEDGSMVSVTFYDDAMTGKGQAHLGPLLKGEKAVTAAMFDKIGEGMEMQEVVDILGPGTERMLVVVDGREEVMMGWDNDDGGGISVTLLDGKVIKKTDSMLK</sequence>
<evidence type="ECO:0008006" key="5">
    <source>
        <dbReference type="Google" id="ProtNLM"/>
    </source>
</evidence>
<dbReference type="Proteomes" id="UP000461585">
    <property type="component" value="Unassembled WGS sequence"/>
</dbReference>
<reference evidence="3 4" key="1">
    <citation type="submission" date="2020-01" db="EMBL/GenBank/DDBJ databases">
        <title>Anaeroalcalibacter tamaniensis gen. nov., sp. nov., moderately halophilic strictly anaerobic fermenter bacterium from mud volcano of Taman peninsula.</title>
        <authorList>
            <person name="Frolova A."/>
            <person name="Merkel A.Y."/>
            <person name="Slobodkin A.I."/>
        </authorList>
    </citation>
    <scope>NUCLEOTIDE SEQUENCE [LARGE SCALE GENOMIC DNA]</scope>
    <source>
        <strain evidence="3 4">F-3ap</strain>
    </source>
</reference>
<proteinExistence type="predicted"/>
<evidence type="ECO:0000256" key="2">
    <source>
        <dbReference type="SAM" id="SignalP"/>
    </source>
</evidence>
<dbReference type="Gene3D" id="3.30.1450.10">
    <property type="match status" value="2"/>
</dbReference>
<dbReference type="InterPro" id="IPR024418">
    <property type="entry name" value="DUF3862"/>
</dbReference>
<keyword evidence="4" id="KW-1185">Reference proteome</keyword>
<protein>
    <recommendedName>
        <fullName evidence="5">Beta-barrel assembly machine subunit BamE</fullName>
    </recommendedName>
</protein>
<dbReference type="InterPro" id="IPR037873">
    <property type="entry name" value="BamE-like"/>
</dbReference>
<organism evidence="3 4">
    <name type="scientific">Anaerotalea alkaliphila</name>
    <dbReference type="NCBI Taxonomy" id="2662126"/>
    <lineage>
        <taxon>Bacteria</taxon>
        <taxon>Bacillati</taxon>
        <taxon>Bacillota</taxon>
        <taxon>Clostridia</taxon>
        <taxon>Eubacteriales</taxon>
        <taxon>Anaerotalea</taxon>
    </lineage>
</organism>
<name>A0A7X5HXL0_9FIRM</name>
<dbReference type="RefSeq" id="WP_162371188.1">
    <property type="nucleotide sequence ID" value="NZ_JAAEEH010000041.1"/>
</dbReference>
<evidence type="ECO:0000313" key="3">
    <source>
        <dbReference type="EMBL" id="NDL68466.1"/>
    </source>
</evidence>
<evidence type="ECO:0000313" key="4">
    <source>
        <dbReference type="Proteomes" id="UP000461585"/>
    </source>
</evidence>
<keyword evidence="1 2" id="KW-0732">Signal</keyword>
<feature type="chain" id="PRO_5031346212" description="Beta-barrel assembly machine subunit BamE" evidence="2">
    <location>
        <begin position="22"/>
        <end position="185"/>
    </location>
</feature>
<evidence type="ECO:0000256" key="1">
    <source>
        <dbReference type="ARBA" id="ARBA00022729"/>
    </source>
</evidence>
<dbReference type="EMBL" id="JAAEEH010000041">
    <property type="protein sequence ID" value="NDL68466.1"/>
    <property type="molecule type" value="Genomic_DNA"/>
</dbReference>
<dbReference type="PROSITE" id="PS51257">
    <property type="entry name" value="PROKAR_LIPOPROTEIN"/>
    <property type="match status" value="1"/>
</dbReference>
<accession>A0A7X5HXL0</accession>